<dbReference type="OrthoDB" id="10067843at2759"/>
<feature type="region of interest" description="Disordered" evidence="1">
    <location>
        <begin position="57"/>
        <end position="177"/>
    </location>
</feature>
<dbReference type="GO" id="GO:0033148">
    <property type="term" value="P:positive regulation of intracellular estrogen receptor signaling pathway"/>
    <property type="evidence" value="ECO:0007669"/>
    <property type="project" value="TreeGrafter"/>
</dbReference>
<evidence type="ECO:0000256" key="1">
    <source>
        <dbReference type="SAM" id="MobiDB-lite"/>
    </source>
</evidence>
<dbReference type="PANTHER" id="PTHR28467:SF1">
    <property type="entry name" value="PAXIP1-ASSOCIATED GLUTAMATE-RICH PROTEIN 1"/>
    <property type="match status" value="1"/>
</dbReference>
<gene>
    <name evidence="2" type="ORF">TCAL_14592</name>
</gene>
<feature type="compositionally biased region" description="Acidic residues" evidence="1">
    <location>
        <begin position="71"/>
        <end position="85"/>
    </location>
</feature>
<evidence type="ECO:0000313" key="3">
    <source>
        <dbReference type="Proteomes" id="UP000318571"/>
    </source>
</evidence>
<evidence type="ECO:0000313" key="2">
    <source>
        <dbReference type="EMBL" id="TRY75623.1"/>
    </source>
</evidence>
<dbReference type="OMA" id="SNDIWAN"/>
<sequence>MSTNLDDPDWYVACSDEEVYVETGTAKGSLGTAWRPKSEEVVTMFERIQREGTLPLRWVCPGRRPPTPQPLDDDNEYETDDDAEDEKNAPGSNSATPLAQEKNDDFDFDVDDSSATPKLTPRRPLGQRELKGSARKKTTSFNNVLSNMKRHRQMDAANRAAIQTPTSSTPTTTTASS</sequence>
<comment type="caution">
    <text evidence="2">The sequence shown here is derived from an EMBL/GenBank/DDBJ whole genome shotgun (WGS) entry which is preliminary data.</text>
</comment>
<dbReference type="Pfam" id="PF15364">
    <property type="entry name" value="PAXIP1_C"/>
    <property type="match status" value="1"/>
</dbReference>
<dbReference type="STRING" id="6832.A0A553PD62"/>
<dbReference type="Proteomes" id="UP000318571">
    <property type="component" value="Chromosome 2"/>
</dbReference>
<proteinExistence type="predicted"/>
<dbReference type="InterPro" id="IPR028213">
    <property type="entry name" value="PA1"/>
</dbReference>
<feature type="compositionally biased region" description="Low complexity" evidence="1">
    <location>
        <begin position="164"/>
        <end position="177"/>
    </location>
</feature>
<dbReference type="EMBL" id="VCGU01000005">
    <property type="protein sequence ID" value="TRY75623.1"/>
    <property type="molecule type" value="Genomic_DNA"/>
</dbReference>
<dbReference type="GO" id="GO:1902808">
    <property type="term" value="P:positive regulation of cell cycle G1/S phase transition"/>
    <property type="evidence" value="ECO:0007669"/>
    <property type="project" value="TreeGrafter"/>
</dbReference>
<dbReference type="AlphaFoldDB" id="A0A553PD62"/>
<dbReference type="GO" id="GO:0044666">
    <property type="term" value="C:MLL3/4 complex"/>
    <property type="evidence" value="ECO:0007669"/>
    <property type="project" value="TreeGrafter"/>
</dbReference>
<protein>
    <submittedName>
        <fullName evidence="2">Uncharacterized protein</fullName>
    </submittedName>
</protein>
<reference evidence="2 3" key="1">
    <citation type="journal article" date="2018" name="Nat. Ecol. Evol.">
        <title>Genomic signatures of mitonuclear coevolution across populations of Tigriopus californicus.</title>
        <authorList>
            <person name="Barreto F.S."/>
            <person name="Watson E.T."/>
            <person name="Lima T.G."/>
            <person name="Willett C.S."/>
            <person name="Edmands S."/>
            <person name="Li W."/>
            <person name="Burton R.S."/>
        </authorList>
    </citation>
    <scope>NUCLEOTIDE SEQUENCE [LARGE SCALE GENOMIC DNA]</scope>
    <source>
        <strain evidence="2 3">San Diego</strain>
    </source>
</reference>
<dbReference type="GO" id="GO:0030331">
    <property type="term" value="F:nuclear estrogen receptor binding"/>
    <property type="evidence" value="ECO:0007669"/>
    <property type="project" value="TreeGrafter"/>
</dbReference>
<name>A0A553PD62_TIGCA</name>
<accession>A0A553PD62</accession>
<dbReference type="PANTHER" id="PTHR28467">
    <property type="entry name" value="PAXIP1-ASSOCIATED GLUTAMATE-RICH PROTEIN 1"/>
    <property type="match status" value="1"/>
</dbReference>
<organism evidence="2 3">
    <name type="scientific">Tigriopus californicus</name>
    <name type="common">Marine copepod</name>
    <dbReference type="NCBI Taxonomy" id="6832"/>
    <lineage>
        <taxon>Eukaryota</taxon>
        <taxon>Metazoa</taxon>
        <taxon>Ecdysozoa</taxon>
        <taxon>Arthropoda</taxon>
        <taxon>Crustacea</taxon>
        <taxon>Multicrustacea</taxon>
        <taxon>Hexanauplia</taxon>
        <taxon>Copepoda</taxon>
        <taxon>Harpacticoida</taxon>
        <taxon>Harpacticidae</taxon>
        <taxon>Tigriopus</taxon>
    </lineage>
</organism>
<keyword evidence="3" id="KW-1185">Reference proteome</keyword>